<accession>A0A2P5A9I9</accession>
<evidence type="ECO:0000313" key="2">
    <source>
        <dbReference type="EMBL" id="PON33205.1"/>
    </source>
</evidence>
<protein>
    <submittedName>
        <fullName evidence="2">Uncharacterized protein</fullName>
    </submittedName>
</protein>
<proteinExistence type="predicted"/>
<keyword evidence="3" id="KW-1185">Reference proteome</keyword>
<dbReference type="Proteomes" id="UP000237000">
    <property type="component" value="Unassembled WGS sequence"/>
</dbReference>
<dbReference type="InParanoid" id="A0A2P5A9I9"/>
<comment type="caution">
    <text evidence="2">The sequence shown here is derived from an EMBL/GenBank/DDBJ whole genome shotgun (WGS) entry which is preliminary data.</text>
</comment>
<evidence type="ECO:0000313" key="3">
    <source>
        <dbReference type="Proteomes" id="UP000237000"/>
    </source>
</evidence>
<dbReference type="AlphaFoldDB" id="A0A2P5A9I9"/>
<organism evidence="2 3">
    <name type="scientific">Trema orientale</name>
    <name type="common">Charcoal tree</name>
    <name type="synonym">Celtis orientalis</name>
    <dbReference type="NCBI Taxonomy" id="63057"/>
    <lineage>
        <taxon>Eukaryota</taxon>
        <taxon>Viridiplantae</taxon>
        <taxon>Streptophyta</taxon>
        <taxon>Embryophyta</taxon>
        <taxon>Tracheophyta</taxon>
        <taxon>Spermatophyta</taxon>
        <taxon>Magnoliopsida</taxon>
        <taxon>eudicotyledons</taxon>
        <taxon>Gunneridae</taxon>
        <taxon>Pentapetalae</taxon>
        <taxon>rosids</taxon>
        <taxon>fabids</taxon>
        <taxon>Rosales</taxon>
        <taxon>Cannabaceae</taxon>
        <taxon>Trema</taxon>
    </lineage>
</organism>
<gene>
    <name evidence="2" type="ORF">TorRG33x02_355380</name>
</gene>
<name>A0A2P5A9I9_TREOI</name>
<dbReference type="EMBL" id="JXTC01001040">
    <property type="protein sequence ID" value="PON33205.1"/>
    <property type="molecule type" value="Genomic_DNA"/>
</dbReference>
<sequence length="94" mass="9908">MGAARNTIAPIPNGSLHPPADSQSNLGDLLAVSKSRVPVTHKSFGSHRLALSTKCEPSNTPQSTTLSTSDHIIRSSSQFGKQSAATIHLSFLSR</sequence>
<feature type="region of interest" description="Disordered" evidence="1">
    <location>
        <begin position="1"/>
        <end position="25"/>
    </location>
</feature>
<evidence type="ECO:0000256" key="1">
    <source>
        <dbReference type="SAM" id="MobiDB-lite"/>
    </source>
</evidence>
<reference evidence="3" key="1">
    <citation type="submission" date="2016-06" db="EMBL/GenBank/DDBJ databases">
        <title>Parallel loss of symbiosis genes in relatives of nitrogen-fixing non-legume Parasponia.</title>
        <authorList>
            <person name="Van Velzen R."/>
            <person name="Holmer R."/>
            <person name="Bu F."/>
            <person name="Rutten L."/>
            <person name="Van Zeijl A."/>
            <person name="Liu W."/>
            <person name="Santuari L."/>
            <person name="Cao Q."/>
            <person name="Sharma T."/>
            <person name="Shen D."/>
            <person name="Roswanjaya Y."/>
            <person name="Wardhani T."/>
            <person name="Kalhor M.S."/>
            <person name="Jansen J."/>
            <person name="Van den Hoogen J."/>
            <person name="Gungor B."/>
            <person name="Hartog M."/>
            <person name="Hontelez J."/>
            <person name="Verver J."/>
            <person name="Yang W.-C."/>
            <person name="Schijlen E."/>
            <person name="Repin R."/>
            <person name="Schilthuizen M."/>
            <person name="Schranz E."/>
            <person name="Heidstra R."/>
            <person name="Miyata K."/>
            <person name="Fedorova E."/>
            <person name="Kohlen W."/>
            <person name="Bisseling T."/>
            <person name="Smit S."/>
            <person name="Geurts R."/>
        </authorList>
    </citation>
    <scope>NUCLEOTIDE SEQUENCE [LARGE SCALE GENOMIC DNA]</scope>
    <source>
        <strain evidence="3">cv. RG33-2</strain>
    </source>
</reference>